<sequence length="78" mass="9067">MSYMQVMLDFITCKFPFWGTCNFQFEPETKTIFIKCLNSEGRAKILADASRISALDINVEQFIIKVPQYSDIIISHIR</sequence>
<protein>
    <submittedName>
        <fullName evidence="1">Uncharacterized protein</fullName>
    </submittedName>
</protein>
<accession>A0A3S1AWR2</accession>
<proteinExistence type="predicted"/>
<evidence type="ECO:0000313" key="1">
    <source>
        <dbReference type="EMBL" id="RUT00406.1"/>
    </source>
</evidence>
<organism evidence="1 2">
    <name type="scientific">Dulcicalothrix desertica PCC 7102</name>
    <dbReference type="NCBI Taxonomy" id="232991"/>
    <lineage>
        <taxon>Bacteria</taxon>
        <taxon>Bacillati</taxon>
        <taxon>Cyanobacteriota</taxon>
        <taxon>Cyanophyceae</taxon>
        <taxon>Nostocales</taxon>
        <taxon>Calotrichaceae</taxon>
        <taxon>Dulcicalothrix</taxon>
    </lineage>
</organism>
<dbReference type="RefSeq" id="WP_127085619.1">
    <property type="nucleotide sequence ID" value="NZ_RSCL01000024.1"/>
</dbReference>
<evidence type="ECO:0000313" key="2">
    <source>
        <dbReference type="Proteomes" id="UP000271624"/>
    </source>
</evidence>
<keyword evidence="2" id="KW-1185">Reference proteome</keyword>
<dbReference type="EMBL" id="RSCL01000024">
    <property type="protein sequence ID" value="RUT00406.1"/>
    <property type="molecule type" value="Genomic_DNA"/>
</dbReference>
<dbReference type="OrthoDB" id="514484at2"/>
<dbReference type="Proteomes" id="UP000271624">
    <property type="component" value="Unassembled WGS sequence"/>
</dbReference>
<comment type="caution">
    <text evidence="1">The sequence shown here is derived from an EMBL/GenBank/DDBJ whole genome shotgun (WGS) entry which is preliminary data.</text>
</comment>
<dbReference type="AlphaFoldDB" id="A0A3S1AWR2"/>
<reference evidence="1" key="2">
    <citation type="journal article" date="2019" name="Genome Biol. Evol.">
        <title>Day and night: Metabolic profiles and evolutionary relationships of six axenic non-marine cyanobacteria.</title>
        <authorList>
            <person name="Will S.E."/>
            <person name="Henke P."/>
            <person name="Boedeker C."/>
            <person name="Huang S."/>
            <person name="Brinkmann H."/>
            <person name="Rohde M."/>
            <person name="Jarek M."/>
            <person name="Friedl T."/>
            <person name="Seufert S."/>
            <person name="Schumacher M."/>
            <person name="Overmann J."/>
            <person name="Neumann-Schaal M."/>
            <person name="Petersen J."/>
        </authorList>
    </citation>
    <scope>NUCLEOTIDE SEQUENCE [LARGE SCALE GENOMIC DNA]</scope>
    <source>
        <strain evidence="1">PCC 7102</strain>
    </source>
</reference>
<name>A0A3S1AWR2_9CYAN</name>
<gene>
    <name evidence="1" type="ORF">DSM106972_075340</name>
</gene>
<reference evidence="1" key="1">
    <citation type="submission" date="2018-12" db="EMBL/GenBank/DDBJ databases">
        <authorList>
            <person name="Will S."/>
            <person name="Neumann-Schaal M."/>
            <person name="Henke P."/>
        </authorList>
    </citation>
    <scope>NUCLEOTIDE SEQUENCE</scope>
    <source>
        <strain evidence="1">PCC 7102</strain>
    </source>
</reference>